<proteinExistence type="predicted"/>
<dbReference type="OrthoDB" id="2291050at2"/>
<dbReference type="STRING" id="191770.SAMN04488013_12916"/>
<feature type="domain" description="YknX-like C-terminal permuted SH3-like" evidence="4">
    <location>
        <begin position="231"/>
        <end position="300"/>
    </location>
</feature>
<comment type="caution">
    <text evidence="5">The sequence shown here is derived from an EMBL/GenBank/DDBJ whole genome shotgun (WGS) entry which is preliminary data.</text>
</comment>
<dbReference type="Gene3D" id="2.40.30.170">
    <property type="match status" value="1"/>
</dbReference>
<dbReference type="Pfam" id="PF25989">
    <property type="entry name" value="YknX_C"/>
    <property type="match status" value="1"/>
</dbReference>
<dbReference type="Gene3D" id="2.40.420.20">
    <property type="match status" value="1"/>
</dbReference>
<keyword evidence="3" id="KW-0472">Membrane</keyword>
<keyword evidence="3" id="KW-0812">Transmembrane</keyword>
<dbReference type="InterPro" id="IPR050465">
    <property type="entry name" value="UPF0194_transport"/>
</dbReference>
<protein>
    <submittedName>
        <fullName evidence="5">HlyD family efflux transporter periplasmic adaptor subunit</fullName>
    </submittedName>
</protein>
<dbReference type="PANTHER" id="PTHR32347:SF14">
    <property type="entry name" value="EFFLUX SYSTEM COMPONENT YKNX-RELATED"/>
    <property type="match status" value="1"/>
</dbReference>
<dbReference type="PANTHER" id="PTHR32347">
    <property type="entry name" value="EFFLUX SYSTEM COMPONENT YKNX-RELATED"/>
    <property type="match status" value="1"/>
</dbReference>
<keyword evidence="2" id="KW-0175">Coiled coil</keyword>
<evidence type="ECO:0000256" key="2">
    <source>
        <dbReference type="ARBA" id="ARBA00023054"/>
    </source>
</evidence>
<sequence length="302" mass="32593">MNKIESIHRKEAKQMNWKKWTGIVIVLAILIFIGYSVWNSSQTEQLPTARTATVSEDTVTEIVASNGTIVPSETQEISGQGIVSELNVSVGDSVNEGDSIVTYIDGTEYTANFNGTITEVNITEDEPDTNAQQGQSSITLSNLNNLEVEVDLSRSDATEVKVDQPVKLTYNDKEYDGTISTIDPVATQQQTQTGSSSSLGAVITFNSKPEGLIAGFEIDADITVASADQTLVIPIEALNYDEDNLPYVFTIDDSGIANKVDIETGIQSNTNIEITSGLDKGDQVILSPSDEISNDTQVEVED</sequence>
<dbReference type="EMBL" id="VBTE01000030">
    <property type="protein sequence ID" value="TLQ06481.1"/>
    <property type="molecule type" value="Genomic_DNA"/>
</dbReference>
<accession>A0A5R9C1B2</accession>
<dbReference type="Proteomes" id="UP000307201">
    <property type="component" value="Unassembled WGS sequence"/>
</dbReference>
<keyword evidence="3" id="KW-1133">Transmembrane helix</keyword>
<evidence type="ECO:0000256" key="1">
    <source>
        <dbReference type="ARBA" id="ARBA00004196"/>
    </source>
</evidence>
<feature type="transmembrane region" description="Helical" evidence="3">
    <location>
        <begin position="20"/>
        <end position="38"/>
    </location>
</feature>
<dbReference type="Gene3D" id="2.40.50.100">
    <property type="match status" value="1"/>
</dbReference>
<reference evidence="5 6" key="1">
    <citation type="submission" date="2019-05" db="EMBL/GenBank/DDBJ databases">
        <title>The metagenome of a microbial culture collection derived from dairy environment covers the genomic content of the human microbiome.</title>
        <authorList>
            <person name="Roder T."/>
            <person name="Wuthrich D."/>
            <person name="Sattari Z."/>
            <person name="Von Ah U."/>
            <person name="Bar C."/>
            <person name="Ronchi F."/>
            <person name="Macpherson A.J."/>
            <person name="Ganal-Vonarburg S.C."/>
            <person name="Bruggmann R."/>
            <person name="Vergeres G."/>
        </authorList>
    </citation>
    <scope>NUCLEOTIDE SEQUENCE [LARGE SCALE GENOMIC DNA]</scope>
    <source>
        <strain evidence="5 6">FAM 24235</strain>
    </source>
</reference>
<evidence type="ECO:0000313" key="5">
    <source>
        <dbReference type="EMBL" id="TLQ06481.1"/>
    </source>
</evidence>
<organism evidence="5 6">
    <name type="scientific">Marinilactibacillus psychrotolerans</name>
    <dbReference type="NCBI Taxonomy" id="191770"/>
    <lineage>
        <taxon>Bacteria</taxon>
        <taxon>Bacillati</taxon>
        <taxon>Bacillota</taxon>
        <taxon>Bacilli</taxon>
        <taxon>Lactobacillales</taxon>
        <taxon>Carnobacteriaceae</taxon>
        <taxon>Marinilactibacillus</taxon>
    </lineage>
</organism>
<dbReference type="GO" id="GO:0030313">
    <property type="term" value="C:cell envelope"/>
    <property type="evidence" value="ECO:0007669"/>
    <property type="project" value="UniProtKB-SubCell"/>
</dbReference>
<name>A0A5R9C1B2_9LACT</name>
<evidence type="ECO:0000313" key="6">
    <source>
        <dbReference type="Proteomes" id="UP000307201"/>
    </source>
</evidence>
<evidence type="ECO:0000256" key="3">
    <source>
        <dbReference type="SAM" id="Phobius"/>
    </source>
</evidence>
<comment type="subcellular location">
    <subcellularLocation>
        <location evidence="1">Cell envelope</location>
    </subcellularLocation>
</comment>
<gene>
    <name evidence="5" type="ORF">FEZ48_09785</name>
</gene>
<dbReference type="InterPro" id="IPR058637">
    <property type="entry name" value="YknX-like_C"/>
</dbReference>
<dbReference type="AlphaFoldDB" id="A0A5R9C1B2"/>
<evidence type="ECO:0000259" key="4">
    <source>
        <dbReference type="Pfam" id="PF25989"/>
    </source>
</evidence>